<gene>
    <name evidence="6" type="primary">argP</name>
    <name evidence="6" type="ORF">GCM10007895_00720</name>
</gene>
<dbReference type="Gene3D" id="3.40.190.290">
    <property type="match status" value="1"/>
</dbReference>
<protein>
    <submittedName>
        <fullName evidence="6">Transcriptional regulator ArgP</fullName>
    </submittedName>
</protein>
<dbReference type="Pfam" id="PF03466">
    <property type="entry name" value="LysR_substrate"/>
    <property type="match status" value="1"/>
</dbReference>
<dbReference type="RefSeq" id="WP_095506134.1">
    <property type="nucleotide sequence ID" value="NZ_BSNC01000001.1"/>
</dbReference>
<dbReference type="PROSITE" id="PS50931">
    <property type="entry name" value="HTH_LYSR"/>
    <property type="match status" value="1"/>
</dbReference>
<evidence type="ECO:0000313" key="6">
    <source>
        <dbReference type="EMBL" id="GLP94766.1"/>
    </source>
</evidence>
<dbReference type="SUPFAM" id="SSF53850">
    <property type="entry name" value="Periplasmic binding protein-like II"/>
    <property type="match status" value="1"/>
</dbReference>
<evidence type="ECO:0000256" key="1">
    <source>
        <dbReference type="ARBA" id="ARBA00009437"/>
    </source>
</evidence>
<sequence>MLDYKGLQALATVVQEGGFERAAKVLFISQSAVSQRVKQLEQKTGEALLIRSNPVETTAAGNRLLRHFQQVSLLEAELGHERGEEVALAQSKIQIAVNADSLATWFMPSLNALFDRRDWLLDLIIDDEGETHKLLKDGKVIGCVTTEAHALPGCRSDYLGTMIYSCVCNRSFKARYFADGMTPAALQKAPGVVFSVKDEMHHRYLQQHHNMAPGQWQYHRIPSSESFLELIVNGFGYGLVSHLQAKPLIEQQRLIELEPDKQMKVPLYWQHWNIKAPQTTLIYRALSATARRYLLQEPTP</sequence>
<dbReference type="EMBL" id="BSNC01000001">
    <property type="protein sequence ID" value="GLP94766.1"/>
    <property type="molecule type" value="Genomic_DNA"/>
</dbReference>
<dbReference type="InterPro" id="IPR050176">
    <property type="entry name" value="LTTR"/>
</dbReference>
<keyword evidence="3" id="KW-0238">DNA-binding</keyword>
<dbReference type="InterPro" id="IPR005119">
    <property type="entry name" value="LysR_subst-bd"/>
</dbReference>
<dbReference type="PANTHER" id="PTHR30579">
    <property type="entry name" value="TRANSCRIPTIONAL REGULATOR"/>
    <property type="match status" value="1"/>
</dbReference>
<dbReference type="NCBIfam" id="NF009888">
    <property type="entry name" value="PRK13348.1"/>
    <property type="match status" value="1"/>
</dbReference>
<dbReference type="Pfam" id="PF00126">
    <property type="entry name" value="HTH_1"/>
    <property type="match status" value="1"/>
</dbReference>
<evidence type="ECO:0000256" key="3">
    <source>
        <dbReference type="ARBA" id="ARBA00023125"/>
    </source>
</evidence>
<reference evidence="6" key="1">
    <citation type="journal article" date="2014" name="Int. J. Syst. Evol. Microbiol.">
        <title>Complete genome sequence of Corynebacterium casei LMG S-19264T (=DSM 44701T), isolated from a smear-ripened cheese.</title>
        <authorList>
            <consortium name="US DOE Joint Genome Institute (JGI-PGF)"/>
            <person name="Walter F."/>
            <person name="Albersmeier A."/>
            <person name="Kalinowski J."/>
            <person name="Ruckert C."/>
        </authorList>
    </citation>
    <scope>NUCLEOTIDE SEQUENCE</scope>
    <source>
        <strain evidence="6">NBRC 101628</strain>
    </source>
</reference>
<organism evidence="6 7">
    <name type="scientific">Paraferrimonas sedimenticola</name>
    <dbReference type="NCBI Taxonomy" id="375674"/>
    <lineage>
        <taxon>Bacteria</taxon>
        <taxon>Pseudomonadati</taxon>
        <taxon>Pseudomonadota</taxon>
        <taxon>Gammaproteobacteria</taxon>
        <taxon>Alteromonadales</taxon>
        <taxon>Ferrimonadaceae</taxon>
        <taxon>Paraferrimonas</taxon>
    </lineage>
</organism>
<evidence type="ECO:0000313" key="7">
    <source>
        <dbReference type="Proteomes" id="UP001161422"/>
    </source>
</evidence>
<accession>A0AA37VSN4</accession>
<dbReference type="SUPFAM" id="SSF46785">
    <property type="entry name" value="Winged helix' DNA-binding domain"/>
    <property type="match status" value="1"/>
</dbReference>
<evidence type="ECO:0000256" key="4">
    <source>
        <dbReference type="ARBA" id="ARBA00023163"/>
    </source>
</evidence>
<dbReference type="PANTHER" id="PTHR30579:SF2">
    <property type="entry name" value="HTH-TYPE TRANSCRIPTIONAL REGULATOR ARGP"/>
    <property type="match status" value="1"/>
</dbReference>
<evidence type="ECO:0000256" key="2">
    <source>
        <dbReference type="ARBA" id="ARBA00023015"/>
    </source>
</evidence>
<comment type="caution">
    <text evidence="6">The sequence shown here is derived from an EMBL/GenBank/DDBJ whole genome shotgun (WGS) entry which is preliminary data.</text>
</comment>
<dbReference type="NCBIfam" id="TIGR03298">
    <property type="entry name" value="argP"/>
    <property type="match status" value="1"/>
</dbReference>
<dbReference type="AlphaFoldDB" id="A0AA37VSN4"/>
<evidence type="ECO:0000259" key="5">
    <source>
        <dbReference type="PROSITE" id="PS50931"/>
    </source>
</evidence>
<dbReference type="InterPro" id="IPR017685">
    <property type="entry name" value="ArgP"/>
</dbReference>
<feature type="domain" description="HTH lysR-type" evidence="5">
    <location>
        <begin position="2"/>
        <end position="58"/>
    </location>
</feature>
<dbReference type="NCBIfam" id="NF002964">
    <property type="entry name" value="PRK03635.1"/>
    <property type="match status" value="1"/>
</dbReference>
<dbReference type="Proteomes" id="UP001161422">
    <property type="component" value="Unassembled WGS sequence"/>
</dbReference>
<dbReference type="InterPro" id="IPR036388">
    <property type="entry name" value="WH-like_DNA-bd_sf"/>
</dbReference>
<name>A0AA37VSN4_9GAMM</name>
<dbReference type="InterPro" id="IPR000847">
    <property type="entry name" value="LysR_HTH_N"/>
</dbReference>
<dbReference type="PRINTS" id="PR00039">
    <property type="entry name" value="HTHLYSR"/>
</dbReference>
<dbReference type="GO" id="GO:0003677">
    <property type="term" value="F:DNA binding"/>
    <property type="evidence" value="ECO:0007669"/>
    <property type="project" value="UniProtKB-KW"/>
</dbReference>
<keyword evidence="7" id="KW-1185">Reference proteome</keyword>
<dbReference type="Gene3D" id="1.10.10.10">
    <property type="entry name" value="Winged helix-like DNA-binding domain superfamily/Winged helix DNA-binding domain"/>
    <property type="match status" value="1"/>
</dbReference>
<keyword evidence="4" id="KW-0804">Transcription</keyword>
<dbReference type="InterPro" id="IPR036390">
    <property type="entry name" value="WH_DNA-bd_sf"/>
</dbReference>
<dbReference type="GO" id="GO:0003700">
    <property type="term" value="F:DNA-binding transcription factor activity"/>
    <property type="evidence" value="ECO:0007669"/>
    <property type="project" value="InterPro"/>
</dbReference>
<keyword evidence="2" id="KW-0805">Transcription regulation</keyword>
<proteinExistence type="inferred from homology"/>
<reference evidence="6" key="2">
    <citation type="submission" date="2023-01" db="EMBL/GenBank/DDBJ databases">
        <title>Draft genome sequence of Paraferrimonas sedimenticola strain NBRC 101628.</title>
        <authorList>
            <person name="Sun Q."/>
            <person name="Mori K."/>
        </authorList>
    </citation>
    <scope>NUCLEOTIDE SEQUENCE</scope>
    <source>
        <strain evidence="6">NBRC 101628</strain>
    </source>
</reference>
<comment type="similarity">
    <text evidence="1">Belongs to the LysR transcriptional regulatory family.</text>
</comment>